<evidence type="ECO:0000313" key="8">
    <source>
        <dbReference type="EMBL" id="RLP77768.1"/>
    </source>
</evidence>
<dbReference type="GO" id="GO:0005886">
    <property type="term" value="C:plasma membrane"/>
    <property type="evidence" value="ECO:0007669"/>
    <property type="project" value="UniProtKB-SubCell"/>
</dbReference>
<evidence type="ECO:0000256" key="3">
    <source>
        <dbReference type="ARBA" id="ARBA00022448"/>
    </source>
</evidence>
<keyword evidence="3" id="KW-0813">Transport</keyword>
<dbReference type="PROSITE" id="PS50893">
    <property type="entry name" value="ABC_TRANSPORTER_2"/>
    <property type="match status" value="1"/>
</dbReference>
<gene>
    <name evidence="8" type="ORF">D9V32_00070</name>
</gene>
<evidence type="ECO:0000256" key="1">
    <source>
        <dbReference type="ARBA" id="ARBA00004202"/>
    </source>
</evidence>
<evidence type="ECO:0000256" key="2">
    <source>
        <dbReference type="ARBA" id="ARBA00005417"/>
    </source>
</evidence>
<dbReference type="InterPro" id="IPR027417">
    <property type="entry name" value="P-loop_NTPase"/>
</dbReference>
<evidence type="ECO:0000256" key="5">
    <source>
        <dbReference type="ARBA" id="ARBA00022840"/>
    </source>
</evidence>
<keyword evidence="6" id="KW-0046">Antibiotic resistance</keyword>
<name>A0A3L7ADH3_9MICO</name>
<protein>
    <submittedName>
        <fullName evidence="8">ABC transporter ATP-binding protein</fullName>
    </submittedName>
</protein>
<feature type="domain" description="ABC transporter" evidence="7">
    <location>
        <begin position="5"/>
        <end position="238"/>
    </location>
</feature>
<proteinExistence type="inferred from homology"/>
<dbReference type="PROSITE" id="PS00211">
    <property type="entry name" value="ABC_TRANSPORTER_1"/>
    <property type="match status" value="1"/>
</dbReference>
<dbReference type="Proteomes" id="UP000272503">
    <property type="component" value="Unassembled WGS sequence"/>
</dbReference>
<dbReference type="AlphaFoldDB" id="A0A3L7ADH3"/>
<dbReference type="InterPro" id="IPR050763">
    <property type="entry name" value="ABC_transporter_ATP-binding"/>
</dbReference>
<dbReference type="InterPro" id="IPR017871">
    <property type="entry name" value="ABC_transporter-like_CS"/>
</dbReference>
<dbReference type="SMART" id="SM00382">
    <property type="entry name" value="AAA"/>
    <property type="match status" value="1"/>
</dbReference>
<dbReference type="EMBL" id="RCUX01000001">
    <property type="protein sequence ID" value="RLP77768.1"/>
    <property type="molecule type" value="Genomic_DNA"/>
</dbReference>
<comment type="caution">
    <text evidence="8">The sequence shown here is derived from an EMBL/GenBank/DDBJ whole genome shotgun (WGS) entry which is preliminary data.</text>
</comment>
<dbReference type="GO" id="GO:0016887">
    <property type="term" value="F:ATP hydrolysis activity"/>
    <property type="evidence" value="ECO:0007669"/>
    <property type="project" value="InterPro"/>
</dbReference>
<dbReference type="Gene3D" id="3.40.50.300">
    <property type="entry name" value="P-loop containing nucleotide triphosphate hydrolases"/>
    <property type="match status" value="1"/>
</dbReference>
<dbReference type="PANTHER" id="PTHR42711">
    <property type="entry name" value="ABC TRANSPORTER ATP-BINDING PROTEIN"/>
    <property type="match status" value="1"/>
</dbReference>
<dbReference type="GO" id="GO:0046677">
    <property type="term" value="P:response to antibiotic"/>
    <property type="evidence" value="ECO:0007669"/>
    <property type="project" value="UniProtKB-KW"/>
</dbReference>
<evidence type="ECO:0000259" key="7">
    <source>
        <dbReference type="PROSITE" id="PS50893"/>
    </source>
</evidence>
<dbReference type="PANTHER" id="PTHR42711:SF5">
    <property type="entry name" value="ABC TRANSPORTER ATP-BINDING PROTEIN NATA"/>
    <property type="match status" value="1"/>
</dbReference>
<organism evidence="8 9">
    <name type="scientific">Mycetocola tolaasinivorans</name>
    <dbReference type="NCBI Taxonomy" id="76635"/>
    <lineage>
        <taxon>Bacteria</taxon>
        <taxon>Bacillati</taxon>
        <taxon>Actinomycetota</taxon>
        <taxon>Actinomycetes</taxon>
        <taxon>Micrococcales</taxon>
        <taxon>Microbacteriaceae</taxon>
        <taxon>Mycetocola</taxon>
    </lineage>
</organism>
<reference evidence="8 9" key="1">
    <citation type="submission" date="2018-10" db="EMBL/GenBank/DDBJ databases">
        <authorList>
            <person name="Li J."/>
        </authorList>
    </citation>
    <scope>NUCLEOTIDE SEQUENCE [LARGE SCALE GENOMIC DNA]</scope>
    <source>
        <strain evidence="8 9">IF 016277</strain>
    </source>
</reference>
<dbReference type="Pfam" id="PF00005">
    <property type="entry name" value="ABC_tran"/>
    <property type="match status" value="1"/>
</dbReference>
<keyword evidence="5 8" id="KW-0067">ATP-binding</keyword>
<dbReference type="SUPFAM" id="SSF52540">
    <property type="entry name" value="P-loop containing nucleoside triphosphate hydrolases"/>
    <property type="match status" value="1"/>
</dbReference>
<keyword evidence="4" id="KW-0547">Nucleotide-binding</keyword>
<keyword evidence="9" id="KW-1185">Reference proteome</keyword>
<evidence type="ECO:0000256" key="4">
    <source>
        <dbReference type="ARBA" id="ARBA00022741"/>
    </source>
</evidence>
<dbReference type="GO" id="GO:0005524">
    <property type="term" value="F:ATP binding"/>
    <property type="evidence" value="ECO:0007669"/>
    <property type="project" value="UniProtKB-KW"/>
</dbReference>
<comment type="subcellular location">
    <subcellularLocation>
        <location evidence="1">Cell membrane</location>
        <topology evidence="1">Peripheral membrane protein</topology>
    </subcellularLocation>
</comment>
<dbReference type="InterPro" id="IPR003439">
    <property type="entry name" value="ABC_transporter-like_ATP-bd"/>
</dbReference>
<evidence type="ECO:0000256" key="6">
    <source>
        <dbReference type="ARBA" id="ARBA00023251"/>
    </source>
</evidence>
<dbReference type="OrthoDB" id="9804819at2"/>
<dbReference type="RefSeq" id="WP_121646864.1">
    <property type="nucleotide sequence ID" value="NZ_RCUX01000001.1"/>
</dbReference>
<sequence>MTVALQIRELRKSYGDTVAVSGLSFDVEAGSLTALLGSNGAGKSTTIACITTLLGVDSGEISVGGDRVSAGAEAAARIRRRLGVVFQDSVLDPLLSVRENLSTRARLYGLDAAQTRTRIDELATLVDLTAFLDRRYGTLSGGQRRRADIARALIHSPEILILDEPTAGLDPASRERIWDAIHALRAHTGMTVLLTTHYLAETEMADDVLIIAAGVLVERGSAAELRARLGTSRLSITARPDAEALIRACAALPGSRSGDRYDLRLPGAAVALDLIAEYRADILDFEFRHGTMDDVFLAVTETPSTKDAA</sequence>
<accession>A0A3L7ADH3</accession>
<evidence type="ECO:0000313" key="9">
    <source>
        <dbReference type="Proteomes" id="UP000272503"/>
    </source>
</evidence>
<comment type="similarity">
    <text evidence="2">Belongs to the ABC transporter superfamily.</text>
</comment>
<dbReference type="InterPro" id="IPR003593">
    <property type="entry name" value="AAA+_ATPase"/>
</dbReference>